<accession>A0A521EDV8</accession>
<proteinExistence type="inferred from homology"/>
<feature type="coiled-coil region" evidence="11">
    <location>
        <begin position="13"/>
        <end position="105"/>
    </location>
</feature>
<reference evidence="12 13" key="1">
    <citation type="submission" date="2017-05" db="EMBL/GenBank/DDBJ databases">
        <authorList>
            <person name="Varghese N."/>
            <person name="Submissions S."/>
        </authorList>
    </citation>
    <scope>NUCLEOTIDE SEQUENCE [LARGE SCALE GENOMIC DNA]</scope>
    <source>
        <strain evidence="12 13">DSM 21985</strain>
    </source>
</reference>
<dbReference type="GO" id="GO:0005886">
    <property type="term" value="C:plasma membrane"/>
    <property type="evidence" value="ECO:0007669"/>
    <property type="project" value="UniProtKB-SubCell"/>
</dbReference>
<evidence type="ECO:0000256" key="9">
    <source>
        <dbReference type="ARBA" id="ARBA00023136"/>
    </source>
</evidence>
<keyword evidence="12" id="KW-0969">Cilium</keyword>
<keyword evidence="6" id="KW-0145">Chemotaxis</keyword>
<keyword evidence="4" id="KW-0813">Transport</keyword>
<dbReference type="GO" id="GO:0015031">
    <property type="term" value="P:protein transport"/>
    <property type="evidence" value="ECO:0007669"/>
    <property type="project" value="UniProtKB-KW"/>
</dbReference>
<dbReference type="Pfam" id="PF02050">
    <property type="entry name" value="FliJ"/>
    <property type="match status" value="1"/>
</dbReference>
<name>A0A521EDV8_9BACT</name>
<evidence type="ECO:0000256" key="10">
    <source>
        <dbReference type="ARBA" id="ARBA00023225"/>
    </source>
</evidence>
<dbReference type="AlphaFoldDB" id="A0A521EDV8"/>
<evidence type="ECO:0000256" key="11">
    <source>
        <dbReference type="SAM" id="Coils"/>
    </source>
</evidence>
<dbReference type="OrthoDB" id="1525245at2"/>
<dbReference type="GO" id="GO:0009288">
    <property type="term" value="C:bacterial-type flagellum"/>
    <property type="evidence" value="ECO:0007669"/>
    <property type="project" value="InterPro"/>
</dbReference>
<evidence type="ECO:0000313" key="13">
    <source>
        <dbReference type="Proteomes" id="UP000317557"/>
    </source>
</evidence>
<evidence type="ECO:0000256" key="5">
    <source>
        <dbReference type="ARBA" id="ARBA00022475"/>
    </source>
</evidence>
<organism evidence="12 13">
    <name type="scientific">Gracilimonas mengyeensis</name>
    <dbReference type="NCBI Taxonomy" id="1302730"/>
    <lineage>
        <taxon>Bacteria</taxon>
        <taxon>Pseudomonadati</taxon>
        <taxon>Balneolota</taxon>
        <taxon>Balneolia</taxon>
        <taxon>Balneolales</taxon>
        <taxon>Balneolaceae</taxon>
        <taxon>Gracilimonas</taxon>
    </lineage>
</organism>
<keyword evidence="11" id="KW-0175">Coiled coil</keyword>
<evidence type="ECO:0000256" key="6">
    <source>
        <dbReference type="ARBA" id="ARBA00022500"/>
    </source>
</evidence>
<dbReference type="InterPro" id="IPR053716">
    <property type="entry name" value="Flag_assembly_chemotaxis_eff"/>
</dbReference>
<evidence type="ECO:0000256" key="2">
    <source>
        <dbReference type="ARBA" id="ARBA00010004"/>
    </source>
</evidence>
<dbReference type="InterPro" id="IPR012823">
    <property type="entry name" value="Flagell_FliJ"/>
</dbReference>
<keyword evidence="13" id="KW-1185">Reference proteome</keyword>
<dbReference type="GO" id="GO:0044781">
    <property type="term" value="P:bacterial-type flagellum organization"/>
    <property type="evidence" value="ECO:0007669"/>
    <property type="project" value="UniProtKB-KW"/>
</dbReference>
<keyword evidence="8" id="KW-0653">Protein transport</keyword>
<evidence type="ECO:0000256" key="1">
    <source>
        <dbReference type="ARBA" id="ARBA00004413"/>
    </source>
</evidence>
<dbReference type="EMBL" id="FXTP01000011">
    <property type="protein sequence ID" value="SMO81641.1"/>
    <property type="molecule type" value="Genomic_DNA"/>
</dbReference>
<evidence type="ECO:0000313" key="12">
    <source>
        <dbReference type="EMBL" id="SMO81641.1"/>
    </source>
</evidence>
<sequence length="142" mass="16885">MKFKFSLDPVLKVRKHQKKIKKQKLAEEVAEKQKIAQLQQEIQHKLENYLENTESKEIQNVQMVRRHAAHMEEVHRKMKELSKELSKADKKVDAARQDLAEAHKSLHMIEKVKEFELDLHKDKVSKEENKFLDEIATQSFSR</sequence>
<gene>
    <name evidence="12" type="ORF">SAMN06265219_111110</name>
</gene>
<keyword evidence="5" id="KW-1003">Cell membrane</keyword>
<dbReference type="GO" id="GO:0071973">
    <property type="term" value="P:bacterial-type flagellum-dependent cell motility"/>
    <property type="evidence" value="ECO:0007669"/>
    <property type="project" value="InterPro"/>
</dbReference>
<evidence type="ECO:0000256" key="7">
    <source>
        <dbReference type="ARBA" id="ARBA00022795"/>
    </source>
</evidence>
<evidence type="ECO:0000256" key="4">
    <source>
        <dbReference type="ARBA" id="ARBA00022448"/>
    </source>
</evidence>
<dbReference type="GO" id="GO:0006935">
    <property type="term" value="P:chemotaxis"/>
    <property type="evidence" value="ECO:0007669"/>
    <property type="project" value="UniProtKB-KW"/>
</dbReference>
<comment type="subcellular location">
    <subcellularLocation>
        <location evidence="1">Cell membrane</location>
        <topology evidence="1">Peripheral membrane protein</topology>
        <orientation evidence="1">Cytoplasmic side</orientation>
    </subcellularLocation>
</comment>
<evidence type="ECO:0000256" key="3">
    <source>
        <dbReference type="ARBA" id="ARBA00020392"/>
    </source>
</evidence>
<keyword evidence="12" id="KW-0966">Cell projection</keyword>
<dbReference type="RefSeq" id="WP_142455104.1">
    <property type="nucleotide sequence ID" value="NZ_FXTP01000011.1"/>
</dbReference>
<keyword evidence="10" id="KW-1006">Bacterial flagellum protein export</keyword>
<keyword evidence="7" id="KW-1005">Bacterial flagellum biogenesis</keyword>
<comment type="similarity">
    <text evidence="2">Belongs to the FliJ family.</text>
</comment>
<keyword evidence="9" id="KW-0472">Membrane</keyword>
<keyword evidence="12" id="KW-0282">Flagellum</keyword>
<evidence type="ECO:0000256" key="8">
    <source>
        <dbReference type="ARBA" id="ARBA00022927"/>
    </source>
</evidence>
<dbReference type="Gene3D" id="1.10.287.1700">
    <property type="match status" value="1"/>
</dbReference>
<dbReference type="Proteomes" id="UP000317557">
    <property type="component" value="Unassembled WGS sequence"/>
</dbReference>
<dbReference type="NCBIfam" id="TIGR02473">
    <property type="entry name" value="flagell_FliJ"/>
    <property type="match status" value="1"/>
</dbReference>
<protein>
    <recommendedName>
        <fullName evidence="3">Flagellar FliJ protein</fullName>
    </recommendedName>
</protein>